<reference evidence="1 2" key="1">
    <citation type="journal article" date="2019" name="Sci. Rep.">
        <title>Orb-weaving spider Araneus ventricosus genome elucidates the spidroin gene catalogue.</title>
        <authorList>
            <person name="Kono N."/>
            <person name="Nakamura H."/>
            <person name="Ohtoshi R."/>
            <person name="Moran D.A.P."/>
            <person name="Shinohara A."/>
            <person name="Yoshida Y."/>
            <person name="Fujiwara M."/>
            <person name="Mori M."/>
            <person name="Tomita M."/>
            <person name="Arakawa K."/>
        </authorList>
    </citation>
    <scope>NUCLEOTIDE SEQUENCE [LARGE SCALE GENOMIC DNA]</scope>
</reference>
<dbReference type="AlphaFoldDB" id="A0A4Y2JUZ3"/>
<proteinExistence type="predicted"/>
<evidence type="ECO:0008006" key="3">
    <source>
        <dbReference type="Google" id="ProtNLM"/>
    </source>
</evidence>
<evidence type="ECO:0000313" key="1">
    <source>
        <dbReference type="EMBL" id="GBM93605.1"/>
    </source>
</evidence>
<comment type="caution">
    <text evidence="1">The sequence shown here is derived from an EMBL/GenBank/DDBJ whole genome shotgun (WGS) entry which is preliminary data.</text>
</comment>
<sequence>MIISSLKLLFHFGNQEGDKYSNAVTMKQDYEVAYFNECKLIFMRRGACFPNLSQDERGVRRARCTIFRWCERYEAGRVNINYLPCLGEAHVVINSATISAVDELIRQNRGITTRTVDKQRNCASHNPQKAWLWQSLCTVGAKATGSPVTRKYRTPWKTGSVSNPVVSTMKPSTSFLKRWDQCINVSGNYL</sequence>
<dbReference type="Proteomes" id="UP000499080">
    <property type="component" value="Unassembled WGS sequence"/>
</dbReference>
<accession>A0A4Y2JUZ3</accession>
<keyword evidence="2" id="KW-1185">Reference proteome</keyword>
<name>A0A4Y2JUZ3_ARAVE</name>
<evidence type="ECO:0000313" key="2">
    <source>
        <dbReference type="Proteomes" id="UP000499080"/>
    </source>
</evidence>
<organism evidence="1 2">
    <name type="scientific">Araneus ventricosus</name>
    <name type="common">Orbweaver spider</name>
    <name type="synonym">Epeira ventricosa</name>
    <dbReference type="NCBI Taxonomy" id="182803"/>
    <lineage>
        <taxon>Eukaryota</taxon>
        <taxon>Metazoa</taxon>
        <taxon>Ecdysozoa</taxon>
        <taxon>Arthropoda</taxon>
        <taxon>Chelicerata</taxon>
        <taxon>Arachnida</taxon>
        <taxon>Araneae</taxon>
        <taxon>Araneomorphae</taxon>
        <taxon>Entelegynae</taxon>
        <taxon>Araneoidea</taxon>
        <taxon>Araneidae</taxon>
        <taxon>Araneus</taxon>
    </lineage>
</organism>
<dbReference type="OrthoDB" id="6433839at2759"/>
<protein>
    <recommendedName>
        <fullName evidence="3">Mos1 transposase HTH domain-containing protein</fullName>
    </recommendedName>
</protein>
<dbReference type="EMBL" id="BGPR01003888">
    <property type="protein sequence ID" value="GBM93605.1"/>
    <property type="molecule type" value="Genomic_DNA"/>
</dbReference>
<gene>
    <name evidence="1" type="ORF">AVEN_247167_1</name>
</gene>